<evidence type="ECO:0000313" key="2">
    <source>
        <dbReference type="Proteomes" id="UP000756132"/>
    </source>
</evidence>
<dbReference type="GeneID" id="71986497"/>
<dbReference type="RefSeq" id="XP_047762505.1">
    <property type="nucleotide sequence ID" value="XM_047905767.1"/>
</dbReference>
<dbReference type="EMBL" id="CP090167">
    <property type="protein sequence ID" value="UJO18139.1"/>
    <property type="molecule type" value="Genomic_DNA"/>
</dbReference>
<evidence type="ECO:0000313" key="1">
    <source>
        <dbReference type="EMBL" id="UJO18139.1"/>
    </source>
</evidence>
<keyword evidence="2" id="KW-1185">Reference proteome</keyword>
<reference evidence="1" key="2">
    <citation type="journal article" date="2022" name="Microb. Genom.">
        <title>A chromosome-scale genome assembly of the tomato pathogen Cladosporium fulvum reveals a compartmentalized genome architecture and the presence of a dispensable chromosome.</title>
        <authorList>
            <person name="Zaccaron A.Z."/>
            <person name="Chen L.H."/>
            <person name="Samaras A."/>
            <person name="Stergiopoulos I."/>
        </authorList>
    </citation>
    <scope>NUCLEOTIDE SEQUENCE</scope>
    <source>
        <strain evidence="1">Race5_Kim</strain>
    </source>
</reference>
<dbReference type="KEGG" id="ffu:CLAFUR5_06619"/>
<organism evidence="1 2">
    <name type="scientific">Passalora fulva</name>
    <name type="common">Tomato leaf mold</name>
    <name type="synonym">Cladosporium fulvum</name>
    <dbReference type="NCBI Taxonomy" id="5499"/>
    <lineage>
        <taxon>Eukaryota</taxon>
        <taxon>Fungi</taxon>
        <taxon>Dikarya</taxon>
        <taxon>Ascomycota</taxon>
        <taxon>Pezizomycotina</taxon>
        <taxon>Dothideomycetes</taxon>
        <taxon>Dothideomycetidae</taxon>
        <taxon>Mycosphaerellales</taxon>
        <taxon>Mycosphaerellaceae</taxon>
        <taxon>Fulvia</taxon>
    </lineage>
</organism>
<gene>
    <name evidence="1" type="ORF">CLAFUR5_06619</name>
</gene>
<dbReference type="AlphaFoldDB" id="A0A9Q8LIK2"/>
<sequence>MQYKEAEYLAGFEVRGTKKAASQQQRHIVSLNFHSLSNHPLCKQHHSLILASFFILHCLRHSIHCENPDIFAVLIQFFYRFTLAEFNDPILAVLIYQVADKYDVPGLRKLAANRFEKSCDPKNNFEAFGTALKEIDERTAPNDKTLWEIVVPLVKQNMGFLLAQKEFKSTIKEINALYFRLLEEWSLDDSGENAAIDPALLADGGTSFVSIGWGGGRVVG</sequence>
<reference evidence="1" key="1">
    <citation type="submission" date="2021-12" db="EMBL/GenBank/DDBJ databases">
        <authorList>
            <person name="Zaccaron A."/>
            <person name="Stergiopoulos I."/>
        </authorList>
    </citation>
    <scope>NUCLEOTIDE SEQUENCE</scope>
    <source>
        <strain evidence="1">Race5_Kim</strain>
    </source>
</reference>
<dbReference type="Gene3D" id="3.30.710.10">
    <property type="entry name" value="Potassium Channel Kv1.1, Chain A"/>
    <property type="match status" value="1"/>
</dbReference>
<protein>
    <submittedName>
        <fullName evidence="1">Uncharacterized protein</fullName>
    </submittedName>
</protein>
<name>A0A9Q8LIK2_PASFU</name>
<dbReference type="Proteomes" id="UP000756132">
    <property type="component" value="Chromosome 5"/>
</dbReference>
<proteinExistence type="predicted"/>
<accession>A0A9Q8LIK2</accession>
<dbReference type="OrthoDB" id="6359816at2759"/>
<dbReference type="InterPro" id="IPR011333">
    <property type="entry name" value="SKP1/BTB/POZ_sf"/>
</dbReference>